<dbReference type="PANTHER" id="PTHR30032:SF8">
    <property type="entry name" value="GERMINATION-SPECIFIC N-ACETYLMURAMOYL-L-ALANINE AMIDASE"/>
    <property type="match status" value="1"/>
</dbReference>
<dbReference type="InterPro" id="IPR007253">
    <property type="entry name" value="Cell_wall-bd_2"/>
</dbReference>
<proteinExistence type="predicted"/>
<evidence type="ECO:0000313" key="2">
    <source>
        <dbReference type="EMBL" id="KTE92508.1"/>
    </source>
</evidence>
<feature type="compositionally biased region" description="Low complexity" evidence="1">
    <location>
        <begin position="2324"/>
        <end position="2343"/>
    </location>
</feature>
<dbReference type="EMBL" id="LOCK01000014">
    <property type="protein sequence ID" value="KTE92508.1"/>
    <property type="molecule type" value="Genomic_DNA"/>
</dbReference>
<name>A0A0W1JL82_DESHA</name>
<evidence type="ECO:0000256" key="1">
    <source>
        <dbReference type="SAM" id="MobiDB-lite"/>
    </source>
</evidence>
<reference evidence="2 3" key="1">
    <citation type="submission" date="2015-12" db="EMBL/GenBank/DDBJ databases">
        <title>Draft Genome Sequence of Desulfitobacterium hafniense Strain DH, a Sulfate-reducing Bacterium Isolated from Paddy Soils.</title>
        <authorList>
            <person name="Bao P."/>
            <person name="Zhang X."/>
            <person name="Li G."/>
        </authorList>
    </citation>
    <scope>NUCLEOTIDE SEQUENCE [LARGE SCALE GENOMIC DNA]</scope>
    <source>
        <strain evidence="2 3">DH</strain>
    </source>
</reference>
<dbReference type="SUPFAM" id="SSF51126">
    <property type="entry name" value="Pectin lyase-like"/>
    <property type="match status" value="1"/>
</dbReference>
<sequence>MTKEGNKRRGKGARGLVSLILSLLLLLQGFVGSTPVYADPGSKVFTFDIANGLESFSDPTHAQWTEGGYTLDFSVTGSSTQMLGSYEFDDRESWTVLNEVEKGPIVLTVSIPGKVFDLKSFDLWNELSDEDAEYTISTNKGGSDSGGIALDNGAPTLKQLNFSGADFTGISSFTLTYTGMEYAIGYSIDNLDLHNITDLTTDPLSNDAGLSSVLGQIITAGGEAGTSGEPKTAAITVTNTTTTVAAINIVKHDAGAIVTFYGTDSTFATEATGSVNLTAGATTDIYIKVEAADETTLYYKVTITRDAAAQTPQPPTVTGGAEYIDVTNVEAGAELKLYIVGGQLASTTYRDLGNGTYRFEDVLPHSSWYYVTKSVGGQESLSSFVNPTFRIPVATKGVESVDVTNVSSNATIRLYKVVEGTDPDILISESPTPVGNGTYRFENITPDSAGFYVTQYANTIESANCPFFGVDLRTPSISGGNGQITVSNIFPGANITLYDPNGVIQTANNVTTATHQFSNVVPGNGYYVQQTINGVISSPSNSATTYSSGPQFVGGTPTIAVRQYPNPTDLRDQLYVSDLDVGQTLTWTVVSGPSHGTLDGFPATASTNGSGGIYGTVGSTDTRIPTAVTYTPAQDYVGDDSFTIQVSDGTATATRTIQVGVNHTSGTSVNAMNSAELTEAINNPAVATIILTSNTTYQIGGAEINRPLTIRGNGATIEVLSGVGQSFDDQTIYHLGMPDKDGNRRYRGNIFWYVKDGGSLTVENLTLRNAAITENAQGLTGVFAAILLNDDADLDVSGVVFDNFWFKNSKLAEQNNLLAAQGLGGYTTYSDLSYGVYGDYNCTGNITIDHSIFSSSNAFRDAVHIYNANNVTLDYNTFTGTNYPDRLRESDAFEYGMYLYGGNYTVTHNTVRYYDSYKIPGYSSAGIALLPYNDTDATLEDNTIQGNTVGLEIVGGWEALTPAPNVTINQIELDTEDNGFKIGEALKASNTISGSTGADIFIKLDQDDADEAFVYYAPFLSVSGTNTTEPTLNFAQTAGAIELVSSAITIEVEKSEDNGLSWTAASVEGTLDNSSTSAVVNLEANKTYTLRVKMTHNNGQTPNAVITGYSNAVTFTTASGISLVTAPEFTFTAATEGYGPQPVYSVTVMNTGAEGTGALTITLSGENPGSFTLDQTSISDIAAGSNTNFTVRPNTGLAIGTYTATVTVSGSTVMAQSFNVSFTVSPAGATYTATIYHDIDNLAADVTGSVELKQGTTTITASKSETGIGIYTASLPNGYYSIYVNGVDTGRMLNISAGNSTATLRYYTVSFSATPSGTATGSSINATAGGTAISNGAVVLAGTSVAITASGTGAGSYTYAWSGGGTNGQTTGTLNIPFLNSTVNATCTVTGSGSPPADPDYRINNESYNWSGSDQTIVLAGNSDTLTIFKAPTAVVKIDVQSDDGSNVTIDGNSIPCINTYVVVSNDITLNLHNLDITAPAGSSEWRENTGLLLKKTDTEADTMTIDVSGICRIKGNDSGPGIASEQDQHLLITGTGTLYATGGDSAALYGSDGINVISAIPFVTASGAKLTIDGGVTVNATGGNNTAGVGGRGILIGWGNIAIVNGTVNAIGGAGLVTNASGGNGIEASFPSTDHSKGGKITITGGVLTASGGNSANNYGGVGVYAFTGLEISGGMVTAAGGNSNAGPGGAAIYAREGNMIISGGTVIATGGGSDAGSGNTAVNVYDGNLEISGGTVTVTGGSGHVNGSHAVYAHFGTVTIGNGANVTASGGNGSTGLGGVGVRANGNSSGNTVTIANSAGNVYIRGGEGASEQRASIMGKYVYIGTGNIGPVVMEGTNPPRFIKNMFEGDDVYLVKVTTNPAAAVEIRCEVSGGEAADYTYRAVAASDGTASLWLPEGTRILSAAGYIDANVNVVSNDTQNSGTLNSTAGMMNVGSVKVASFVASQTPIPATLEITMSDIGLDADAFAISNDTTPTTVVTVNSATYANGKYTLSVSGMTYYDSYTLTITKEGYDTYTNSTFYGALAAGKDLDLVNEPNMFPTFSRALTNPGMVTISNSTYAKDTRLYSGPVYTAIDTNNGHPDNGNKARFIGIFVNAPEGAKAVKTLRLDGQMLKVAEDSLIDSNPNYQETVASGKAANHNDYWKTIAFVPLYSQIASARQSDNSRILEDPADRFRIIEWYDNEECTGEPIKVTRLMVKVEYTGTPASNDAGIATIAGTAITAGNQAGTKEAPKTASVNVAHAKSSIGLTDIGAAANATVKLYTDAEFSQEITGSSTLALTSGGATTAYIKVTAQDGTTVQYYAVTINREASSRGDNDDDSSPSTSNPTPTQPTTPANSAAIPVNVTDNHANSTTKTINAQITNDSNGTKTLSFKSQEAILEKKPDGTRTEFGNLDKVGFAPDQGTASSISLSADGTIQVKNLANGTESQFKVTFDLGNGQKIAIGRIEVKVDKDGAISLTSTLIDPYGIILDSATNQPITGVDVKLYYADTARNRAGGKTPDTLVALPTLTGFEPNDNANPQVSNSYGAYAYMVFPESDYYLLATKAGYERYKSPIITVEQDIVKWDFKMHQSLSGVQRLFGSNRVETAIAIAQANYPGKVANVVLATANNYPDALAGSVLAYKLNAPLLLVGSTAQDQESLLNYLKEHVETAGTIIILGGTGAVPAAVEETIQAHGYSQVVRLGGANRYETALKIAEELDVEQGRPVILAYGGNYPDALSVSSAAAAIQSPILLVEKNGISEGVKNKLAQIKPIKVYIIGLEGVISQQVEDEVAQLTSLKQENIIRIGGPDRYQTSLAVAKYFNLSGKNIGIATGNNFPDALAGSVYAANHNAPILLLNDTIPNDVMDYLKSREMTGATIFGGEAVINAEIEQKLRELIK</sequence>
<accession>A0A0W1JL82</accession>
<organism evidence="2 3">
    <name type="scientific">Desulfitobacterium hafniense</name>
    <name type="common">Desulfitobacterium frappieri</name>
    <dbReference type="NCBI Taxonomy" id="49338"/>
    <lineage>
        <taxon>Bacteria</taxon>
        <taxon>Bacillati</taxon>
        <taxon>Bacillota</taxon>
        <taxon>Clostridia</taxon>
        <taxon>Eubacteriales</taxon>
        <taxon>Desulfitobacteriaceae</taxon>
        <taxon>Desulfitobacterium</taxon>
    </lineage>
</organism>
<dbReference type="Proteomes" id="UP000054623">
    <property type="component" value="Unassembled WGS sequence"/>
</dbReference>
<dbReference type="PANTHER" id="PTHR30032">
    <property type="entry name" value="N-ACETYLMURAMOYL-L-ALANINE AMIDASE-RELATED"/>
    <property type="match status" value="1"/>
</dbReference>
<dbReference type="RefSeq" id="WP_015943760.1">
    <property type="nucleotide sequence ID" value="NZ_LOCK01000014.1"/>
</dbReference>
<dbReference type="SMART" id="SM00710">
    <property type="entry name" value="PbH1"/>
    <property type="match status" value="8"/>
</dbReference>
<dbReference type="InterPro" id="IPR011050">
    <property type="entry name" value="Pectin_lyase_fold/virulence"/>
</dbReference>
<dbReference type="OrthoDB" id="9757737at2"/>
<evidence type="ECO:0000313" key="3">
    <source>
        <dbReference type="Proteomes" id="UP000054623"/>
    </source>
</evidence>
<dbReference type="Pfam" id="PF04122">
    <property type="entry name" value="CW_binding_2"/>
    <property type="match status" value="3"/>
</dbReference>
<dbReference type="InterPro" id="IPR051922">
    <property type="entry name" value="Bact_Sporulation_Assoc"/>
</dbReference>
<protein>
    <submittedName>
        <fullName evidence="2">Cell wall-binding protein</fullName>
    </submittedName>
</protein>
<dbReference type="InterPro" id="IPR008969">
    <property type="entry name" value="CarboxyPept-like_regulatory"/>
</dbReference>
<feature type="region of interest" description="Disordered" evidence="1">
    <location>
        <begin position="2311"/>
        <end position="2344"/>
    </location>
</feature>
<dbReference type="SUPFAM" id="SSF49464">
    <property type="entry name" value="Carboxypeptidase regulatory domain-like"/>
    <property type="match status" value="1"/>
</dbReference>
<comment type="caution">
    <text evidence="2">The sequence shown here is derived from an EMBL/GenBank/DDBJ whole genome shotgun (WGS) entry which is preliminary data.</text>
</comment>
<dbReference type="Gene3D" id="3.40.50.12090">
    <property type="match status" value="2"/>
</dbReference>
<dbReference type="InterPro" id="IPR006626">
    <property type="entry name" value="PbH1"/>
</dbReference>
<gene>
    <name evidence="2" type="ORF">AT727_19360</name>
</gene>